<sequence length="70" mass="7607">MTCSSWRTGCQKTPFSGDPEVFKLPGVDEILSSGTEKVLTALGGFESGIQASPTYTERLRPCVPSGRRRE</sequence>
<gene>
    <name evidence="1" type="ORF">WJX74_001787</name>
</gene>
<name>A0AAW1QH79_9CHLO</name>
<comment type="caution">
    <text evidence="1">The sequence shown here is derived from an EMBL/GenBank/DDBJ whole genome shotgun (WGS) entry which is preliminary data.</text>
</comment>
<protein>
    <submittedName>
        <fullName evidence="1">Uncharacterized protein</fullName>
    </submittedName>
</protein>
<dbReference type="Proteomes" id="UP001438707">
    <property type="component" value="Unassembled WGS sequence"/>
</dbReference>
<accession>A0AAW1QH79</accession>
<keyword evidence="2" id="KW-1185">Reference proteome</keyword>
<dbReference type="AlphaFoldDB" id="A0AAW1QH79"/>
<evidence type="ECO:0000313" key="1">
    <source>
        <dbReference type="EMBL" id="KAK9820780.1"/>
    </source>
</evidence>
<evidence type="ECO:0000313" key="2">
    <source>
        <dbReference type="Proteomes" id="UP001438707"/>
    </source>
</evidence>
<reference evidence="1 2" key="1">
    <citation type="journal article" date="2024" name="Nat. Commun.">
        <title>Phylogenomics reveals the evolutionary origins of lichenization in chlorophyte algae.</title>
        <authorList>
            <person name="Puginier C."/>
            <person name="Libourel C."/>
            <person name="Otte J."/>
            <person name="Skaloud P."/>
            <person name="Haon M."/>
            <person name="Grisel S."/>
            <person name="Petersen M."/>
            <person name="Berrin J.G."/>
            <person name="Delaux P.M."/>
            <person name="Dal Grande F."/>
            <person name="Keller J."/>
        </authorList>
    </citation>
    <scope>NUCLEOTIDE SEQUENCE [LARGE SCALE GENOMIC DNA]</scope>
    <source>
        <strain evidence="1 2">SAG 2145</strain>
    </source>
</reference>
<organism evidence="1 2">
    <name type="scientific">Apatococcus lobatus</name>
    <dbReference type="NCBI Taxonomy" id="904363"/>
    <lineage>
        <taxon>Eukaryota</taxon>
        <taxon>Viridiplantae</taxon>
        <taxon>Chlorophyta</taxon>
        <taxon>core chlorophytes</taxon>
        <taxon>Trebouxiophyceae</taxon>
        <taxon>Chlorellales</taxon>
        <taxon>Chlorellaceae</taxon>
        <taxon>Apatococcus</taxon>
    </lineage>
</organism>
<dbReference type="EMBL" id="JALJOS010000043">
    <property type="protein sequence ID" value="KAK9820780.1"/>
    <property type="molecule type" value="Genomic_DNA"/>
</dbReference>
<proteinExistence type="predicted"/>